<feature type="compositionally biased region" description="Gly residues" evidence="6">
    <location>
        <begin position="19"/>
        <end position="38"/>
    </location>
</feature>
<dbReference type="Pfam" id="PF13520">
    <property type="entry name" value="AA_permease_2"/>
    <property type="match status" value="1"/>
</dbReference>
<comment type="caution">
    <text evidence="8">The sequence shown here is derived from an EMBL/GenBank/DDBJ whole genome shotgun (WGS) entry which is preliminary data.</text>
</comment>
<evidence type="ECO:0000256" key="2">
    <source>
        <dbReference type="ARBA" id="ARBA00022475"/>
    </source>
</evidence>
<evidence type="ECO:0000256" key="4">
    <source>
        <dbReference type="ARBA" id="ARBA00022989"/>
    </source>
</evidence>
<protein>
    <submittedName>
        <fullName evidence="8">APA family basic amino acid/polyamine antiporter</fullName>
    </submittedName>
</protein>
<feature type="transmembrane region" description="Helical" evidence="7">
    <location>
        <begin position="126"/>
        <end position="150"/>
    </location>
</feature>
<dbReference type="RefSeq" id="WP_179848908.1">
    <property type="nucleotide sequence ID" value="NZ_JACCBA010000001.1"/>
</dbReference>
<evidence type="ECO:0000256" key="6">
    <source>
        <dbReference type="SAM" id="MobiDB-lite"/>
    </source>
</evidence>
<gene>
    <name evidence="8" type="ORF">BJY14_008731</name>
</gene>
<dbReference type="EMBL" id="JACCBA010000001">
    <property type="protein sequence ID" value="NYD52748.1"/>
    <property type="molecule type" value="Genomic_DNA"/>
</dbReference>
<evidence type="ECO:0000313" key="9">
    <source>
        <dbReference type="Proteomes" id="UP000529783"/>
    </source>
</evidence>
<feature type="transmembrane region" description="Helical" evidence="7">
    <location>
        <begin position="316"/>
        <end position="336"/>
    </location>
</feature>
<feature type="transmembrane region" description="Helical" evidence="7">
    <location>
        <begin position="357"/>
        <end position="376"/>
    </location>
</feature>
<sequence>MAFRRRNRGGPETAASGAGRPGGDGPGGDGQGAGGASDGGDALARRLGTGDAVLIGLGSMVGAGVFAVFGPAARVAGTGLLVGLVVAAVVAYCNAVASAQLAAVYPTSGGTYVYGRERLGSWWGFAAGWGFVVGKTASCAAMALTFASYAVPGPGWVRRAVAAAAVVALASLNYRGVTRTALLTRVLVVASLSALAVVVAGIAVGGQASAARLGGWAAVGEGGAYGVLQAAGLLFFAFAGYARIATMGEEVRDPERTIPRAIPVALFIAVAVYLVVGAAALLAAGPRVLAGAAAPLAAAVEAAGAGALAPVVRAGAALASLGALLALIAGIGRTSLAMARHRDLPGWLAAVHPRYRVPHHAEVAVAVVVCGLVAAVDLRGVIGFSSFGVLVYYAVANASAFTQPARDRRWPRALNVLGAAGCVVLVAALPWTSVLAGAVMFAVGLGGRWLVLRRRRPGASGGVHNAGYE</sequence>
<dbReference type="Proteomes" id="UP000529783">
    <property type="component" value="Unassembled WGS sequence"/>
</dbReference>
<comment type="subcellular location">
    <subcellularLocation>
        <location evidence="1">Cell membrane</location>
        <topology evidence="1">Multi-pass membrane protein</topology>
    </subcellularLocation>
</comment>
<proteinExistence type="predicted"/>
<evidence type="ECO:0000256" key="7">
    <source>
        <dbReference type="SAM" id="Phobius"/>
    </source>
</evidence>
<feature type="region of interest" description="Disordered" evidence="6">
    <location>
        <begin position="1"/>
        <end position="39"/>
    </location>
</feature>
<dbReference type="AlphaFoldDB" id="A0A7Y9JLN2"/>
<keyword evidence="4 7" id="KW-1133">Transmembrane helix</keyword>
<dbReference type="PANTHER" id="PTHR42770">
    <property type="entry name" value="AMINO ACID TRANSPORTER-RELATED"/>
    <property type="match status" value="1"/>
</dbReference>
<dbReference type="PIRSF" id="PIRSF006060">
    <property type="entry name" value="AA_transporter"/>
    <property type="match status" value="1"/>
</dbReference>
<accession>A0A7Y9JLN2</accession>
<keyword evidence="5 7" id="KW-0472">Membrane</keyword>
<keyword evidence="2" id="KW-1003">Cell membrane</keyword>
<evidence type="ECO:0000256" key="3">
    <source>
        <dbReference type="ARBA" id="ARBA00022692"/>
    </source>
</evidence>
<dbReference type="Gene3D" id="1.20.1740.10">
    <property type="entry name" value="Amino acid/polyamine transporter I"/>
    <property type="match status" value="1"/>
</dbReference>
<feature type="transmembrane region" description="Helical" evidence="7">
    <location>
        <begin position="224"/>
        <end position="244"/>
    </location>
</feature>
<name>A0A7Y9JLN2_9ACTN</name>
<feature type="transmembrane region" description="Helical" evidence="7">
    <location>
        <begin position="156"/>
        <end position="174"/>
    </location>
</feature>
<dbReference type="InterPro" id="IPR002293">
    <property type="entry name" value="AA/rel_permease1"/>
</dbReference>
<dbReference type="GO" id="GO:0022857">
    <property type="term" value="F:transmembrane transporter activity"/>
    <property type="evidence" value="ECO:0007669"/>
    <property type="project" value="InterPro"/>
</dbReference>
<feature type="transmembrane region" description="Helical" evidence="7">
    <location>
        <begin position="52"/>
        <end position="73"/>
    </location>
</feature>
<feature type="transmembrane region" description="Helical" evidence="7">
    <location>
        <begin position="79"/>
        <end position="105"/>
    </location>
</feature>
<organism evidence="8 9">
    <name type="scientific">Actinomadura luteofluorescens</name>
    <dbReference type="NCBI Taxonomy" id="46163"/>
    <lineage>
        <taxon>Bacteria</taxon>
        <taxon>Bacillati</taxon>
        <taxon>Actinomycetota</taxon>
        <taxon>Actinomycetes</taxon>
        <taxon>Streptosporangiales</taxon>
        <taxon>Thermomonosporaceae</taxon>
        <taxon>Actinomadura</taxon>
    </lineage>
</organism>
<reference evidence="8 9" key="1">
    <citation type="submission" date="2020-07" db="EMBL/GenBank/DDBJ databases">
        <title>Sequencing the genomes of 1000 actinobacteria strains.</title>
        <authorList>
            <person name="Klenk H.-P."/>
        </authorList>
    </citation>
    <scope>NUCLEOTIDE SEQUENCE [LARGE SCALE GENOMIC DNA]</scope>
    <source>
        <strain evidence="8 9">DSM 40398</strain>
    </source>
</reference>
<evidence type="ECO:0000256" key="5">
    <source>
        <dbReference type="ARBA" id="ARBA00023136"/>
    </source>
</evidence>
<evidence type="ECO:0000256" key="1">
    <source>
        <dbReference type="ARBA" id="ARBA00004651"/>
    </source>
</evidence>
<feature type="transmembrane region" description="Helical" evidence="7">
    <location>
        <begin position="413"/>
        <end position="429"/>
    </location>
</feature>
<feature type="transmembrane region" description="Helical" evidence="7">
    <location>
        <begin position="435"/>
        <end position="451"/>
    </location>
</feature>
<feature type="transmembrane region" description="Helical" evidence="7">
    <location>
        <begin position="186"/>
        <end position="204"/>
    </location>
</feature>
<feature type="transmembrane region" description="Helical" evidence="7">
    <location>
        <begin position="264"/>
        <end position="284"/>
    </location>
</feature>
<dbReference type="InterPro" id="IPR050367">
    <property type="entry name" value="APC_superfamily"/>
</dbReference>
<evidence type="ECO:0000313" key="8">
    <source>
        <dbReference type="EMBL" id="NYD52748.1"/>
    </source>
</evidence>
<keyword evidence="9" id="KW-1185">Reference proteome</keyword>
<dbReference type="PANTHER" id="PTHR42770:SF7">
    <property type="entry name" value="MEMBRANE PROTEIN"/>
    <property type="match status" value="1"/>
</dbReference>
<dbReference type="GO" id="GO:0005886">
    <property type="term" value="C:plasma membrane"/>
    <property type="evidence" value="ECO:0007669"/>
    <property type="project" value="UniProtKB-SubCell"/>
</dbReference>
<keyword evidence="3 7" id="KW-0812">Transmembrane</keyword>
<feature type="transmembrane region" description="Helical" evidence="7">
    <location>
        <begin position="382"/>
        <end position="401"/>
    </location>
</feature>